<evidence type="ECO:0000313" key="3">
    <source>
        <dbReference type="Proteomes" id="UP000315295"/>
    </source>
</evidence>
<gene>
    <name evidence="2" type="ORF">C1H46_026540</name>
</gene>
<dbReference type="EMBL" id="VIEB01000521">
    <property type="protein sequence ID" value="TQD87903.1"/>
    <property type="molecule type" value="Genomic_DNA"/>
</dbReference>
<reference evidence="2 3" key="1">
    <citation type="journal article" date="2019" name="G3 (Bethesda)">
        <title>Sequencing of a Wild Apple (Malus baccata) Genome Unravels the Differences Between Cultivated and Wild Apple Species Regarding Disease Resistance and Cold Tolerance.</title>
        <authorList>
            <person name="Chen X."/>
        </authorList>
    </citation>
    <scope>NUCLEOTIDE SEQUENCE [LARGE SCALE GENOMIC DNA]</scope>
    <source>
        <strain evidence="3">cv. Shandingzi</strain>
        <tissue evidence="2">Leaves</tissue>
    </source>
</reference>
<proteinExistence type="predicted"/>
<evidence type="ECO:0000256" key="1">
    <source>
        <dbReference type="SAM" id="SignalP"/>
    </source>
</evidence>
<name>A0A540LN55_MALBA</name>
<dbReference type="AlphaFoldDB" id="A0A540LN55"/>
<sequence length="358" mass="39024">MRKVTSKTAMIAVFLVIAFCVPLFSEAVIVVRHCSTDADCTSFQCSVDVSATCVNNYCNCQQASNINTRDSGLPNQYGLQSQCFNQTDCAKIGIICPTIGKLDCVDGQCKCIDEKAVARQRVDSGRLQPNRIGQCFSGTDCNGITCSPGTPTCLDGHCLCSKDPPATYDLVQQDLVDHLFERGSTADESVAIGSTSDSAVMQSNQWQLATTSDSAAMQSNQWQLALHLVGTRIHQERIYLHWHQKSGTCIFWQIRVGQEKSLGFTAQPMPKIESCTQPFARNFPATMFPSSKGLSGMAMWNMPGAEARGKLRCPGMIDCSSVCEGFPWRCVNGECICDGGNLPPQLQVEANFQPDQLP</sequence>
<organism evidence="2 3">
    <name type="scientific">Malus baccata</name>
    <name type="common">Siberian crab apple</name>
    <name type="synonym">Pyrus baccata</name>
    <dbReference type="NCBI Taxonomy" id="106549"/>
    <lineage>
        <taxon>Eukaryota</taxon>
        <taxon>Viridiplantae</taxon>
        <taxon>Streptophyta</taxon>
        <taxon>Embryophyta</taxon>
        <taxon>Tracheophyta</taxon>
        <taxon>Spermatophyta</taxon>
        <taxon>Magnoliopsida</taxon>
        <taxon>eudicotyledons</taxon>
        <taxon>Gunneridae</taxon>
        <taxon>Pentapetalae</taxon>
        <taxon>rosids</taxon>
        <taxon>fabids</taxon>
        <taxon>Rosales</taxon>
        <taxon>Rosaceae</taxon>
        <taxon>Amygdaloideae</taxon>
        <taxon>Maleae</taxon>
        <taxon>Malus</taxon>
    </lineage>
</organism>
<feature type="chain" id="PRO_5021907599" description="EB domain-containing protein" evidence="1">
    <location>
        <begin position="28"/>
        <end position="358"/>
    </location>
</feature>
<evidence type="ECO:0008006" key="4">
    <source>
        <dbReference type="Google" id="ProtNLM"/>
    </source>
</evidence>
<feature type="signal peptide" evidence="1">
    <location>
        <begin position="1"/>
        <end position="27"/>
    </location>
</feature>
<protein>
    <recommendedName>
        <fullName evidence="4">EB domain-containing protein</fullName>
    </recommendedName>
</protein>
<evidence type="ECO:0000313" key="2">
    <source>
        <dbReference type="EMBL" id="TQD87903.1"/>
    </source>
</evidence>
<accession>A0A540LN55</accession>
<keyword evidence="3" id="KW-1185">Reference proteome</keyword>
<comment type="caution">
    <text evidence="2">The sequence shown here is derived from an EMBL/GenBank/DDBJ whole genome shotgun (WGS) entry which is preliminary data.</text>
</comment>
<dbReference type="Proteomes" id="UP000315295">
    <property type="component" value="Unassembled WGS sequence"/>
</dbReference>
<keyword evidence="1" id="KW-0732">Signal</keyword>